<gene>
    <name evidence="1" type="ORF">HXO61_08930</name>
</gene>
<organism evidence="1 2">
    <name type="scientific">Rothia mucilaginosa</name>
    <dbReference type="NCBI Taxonomy" id="43675"/>
    <lineage>
        <taxon>Bacteria</taxon>
        <taxon>Bacillati</taxon>
        <taxon>Actinomycetota</taxon>
        <taxon>Actinomycetes</taxon>
        <taxon>Micrococcales</taxon>
        <taxon>Micrococcaceae</taxon>
        <taxon>Rothia</taxon>
    </lineage>
</organism>
<proteinExistence type="predicted"/>
<sequence>MKYRIHIASIPDNRPDITFVITDPADGLRTVNQSGNIRDFCIPIHDIPELKRELYFGVGTGRPRTGYRWFSDNPAITSHLARIKPHTVPEYPDPNAIEVLRAYDYSRYERGEVSLETLREEGKVGVLHPEPLTPTYENLADYLTFLNAQFYPYNQILLTKMDS</sequence>
<reference evidence="1" key="1">
    <citation type="submission" date="2020-04" db="EMBL/GenBank/DDBJ databases">
        <title>Deep metagenomics examines the oral microbiome during advanced dental caries in children, revealing novel taxa and co-occurrences with host molecules.</title>
        <authorList>
            <person name="Baker J.L."/>
            <person name="Morton J.T."/>
            <person name="Dinis M."/>
            <person name="Alvarez R."/>
            <person name="Tran N.C."/>
            <person name="Knight R."/>
            <person name="Edlund A."/>
        </authorList>
    </citation>
    <scope>NUCLEOTIDE SEQUENCE</scope>
    <source>
        <strain evidence="1">JCVI_39_bin.18</strain>
    </source>
</reference>
<protein>
    <submittedName>
        <fullName evidence="1">Uncharacterized protein</fullName>
    </submittedName>
</protein>
<name>A0A930L1T6_9MICC</name>
<evidence type="ECO:0000313" key="1">
    <source>
        <dbReference type="EMBL" id="MBF1658032.1"/>
    </source>
</evidence>
<accession>A0A930L1T6</accession>
<dbReference type="EMBL" id="JABZXO010000031">
    <property type="protein sequence ID" value="MBF1658032.1"/>
    <property type="molecule type" value="Genomic_DNA"/>
</dbReference>
<comment type="caution">
    <text evidence="1">The sequence shown here is derived from an EMBL/GenBank/DDBJ whole genome shotgun (WGS) entry which is preliminary data.</text>
</comment>
<evidence type="ECO:0000313" key="2">
    <source>
        <dbReference type="Proteomes" id="UP000770330"/>
    </source>
</evidence>
<dbReference type="RefSeq" id="WP_303945619.1">
    <property type="nucleotide sequence ID" value="NZ_JABZXO010000031.1"/>
</dbReference>
<dbReference type="AlphaFoldDB" id="A0A930L1T6"/>
<dbReference type="Proteomes" id="UP000770330">
    <property type="component" value="Unassembled WGS sequence"/>
</dbReference>